<dbReference type="GO" id="GO:0006302">
    <property type="term" value="P:double-strand break repair"/>
    <property type="evidence" value="ECO:0007669"/>
    <property type="project" value="InterPro"/>
</dbReference>
<evidence type="ECO:0000313" key="2">
    <source>
        <dbReference type="EMBL" id="EKC43614.1"/>
    </source>
</evidence>
<name>K1RIZ2_9ZZZZ</name>
<accession>K1RIZ2</accession>
<comment type="caution">
    <text evidence="2">The sequence shown here is derived from an EMBL/GenBank/DDBJ whole genome shotgun (WGS) entry which is preliminary data.</text>
</comment>
<dbReference type="GO" id="GO:0016887">
    <property type="term" value="F:ATP hydrolysis activity"/>
    <property type="evidence" value="ECO:0007669"/>
    <property type="project" value="InterPro"/>
</dbReference>
<reference evidence="2" key="1">
    <citation type="journal article" date="2013" name="Environ. Microbiol.">
        <title>Microbiota from the distal guts of lean and obese adolescents exhibit partial functional redundancy besides clear differences in community structure.</title>
        <authorList>
            <person name="Ferrer M."/>
            <person name="Ruiz A."/>
            <person name="Lanza F."/>
            <person name="Haange S.B."/>
            <person name="Oberbach A."/>
            <person name="Till H."/>
            <person name="Bargiela R."/>
            <person name="Campoy C."/>
            <person name="Segura M.T."/>
            <person name="Richter M."/>
            <person name="von Bergen M."/>
            <person name="Seifert J."/>
            <person name="Suarez A."/>
        </authorList>
    </citation>
    <scope>NUCLEOTIDE SEQUENCE</scope>
</reference>
<sequence length="107" mass="11878">MKFLQLEILNLASLDKQGGEVINFEEGALGESTIFSIIGPTGSGKSTLLDAICLALYNRAPRYPRKKGDKNQSIEIFGAADASESILSRVYTRIYVRRQYKGYILKS</sequence>
<dbReference type="SUPFAM" id="SSF52540">
    <property type="entry name" value="P-loop containing nucleoside triphosphate hydrolases"/>
    <property type="match status" value="1"/>
</dbReference>
<protein>
    <submittedName>
        <fullName evidence="2">Exonuclease subunit SbcC</fullName>
    </submittedName>
</protein>
<dbReference type="InterPro" id="IPR038729">
    <property type="entry name" value="Rad50/SbcC_AAA"/>
</dbReference>
<dbReference type="PANTHER" id="PTHR32114:SF2">
    <property type="entry name" value="ABC TRANSPORTER ABCH.3"/>
    <property type="match status" value="1"/>
</dbReference>
<dbReference type="EMBL" id="AJWZ01011953">
    <property type="protein sequence ID" value="EKC43614.1"/>
    <property type="molecule type" value="Genomic_DNA"/>
</dbReference>
<organism evidence="2">
    <name type="scientific">human gut metagenome</name>
    <dbReference type="NCBI Taxonomy" id="408170"/>
    <lineage>
        <taxon>unclassified sequences</taxon>
        <taxon>metagenomes</taxon>
        <taxon>organismal metagenomes</taxon>
    </lineage>
</organism>
<keyword evidence="2" id="KW-0269">Exonuclease</keyword>
<feature type="domain" description="Rad50/SbcC-type AAA" evidence="1">
    <location>
        <begin position="5"/>
        <end position="77"/>
    </location>
</feature>
<dbReference type="Gene3D" id="3.40.50.300">
    <property type="entry name" value="P-loop containing nucleotide triphosphate hydrolases"/>
    <property type="match status" value="1"/>
</dbReference>
<keyword evidence="2" id="KW-0540">Nuclease</keyword>
<dbReference type="GO" id="GO:0004527">
    <property type="term" value="F:exonuclease activity"/>
    <property type="evidence" value="ECO:0007669"/>
    <property type="project" value="UniProtKB-KW"/>
</dbReference>
<keyword evidence="2" id="KW-0378">Hydrolase</keyword>
<gene>
    <name evidence="2" type="ORF">OBE_17909</name>
</gene>
<dbReference type="PANTHER" id="PTHR32114">
    <property type="entry name" value="ABC TRANSPORTER ABCH.3"/>
    <property type="match status" value="1"/>
</dbReference>
<proteinExistence type="predicted"/>
<dbReference type="InterPro" id="IPR027417">
    <property type="entry name" value="P-loop_NTPase"/>
</dbReference>
<dbReference type="Pfam" id="PF13476">
    <property type="entry name" value="AAA_23"/>
    <property type="match status" value="1"/>
</dbReference>
<evidence type="ECO:0000259" key="1">
    <source>
        <dbReference type="Pfam" id="PF13476"/>
    </source>
</evidence>
<dbReference type="AlphaFoldDB" id="K1RIZ2"/>